<keyword evidence="11" id="KW-1185">Reference proteome</keyword>
<keyword evidence="10" id="KW-0645">Protease</keyword>
<evidence type="ECO:0000256" key="2">
    <source>
        <dbReference type="ARBA" id="ARBA00022729"/>
    </source>
</evidence>
<dbReference type="GO" id="GO:0004180">
    <property type="term" value="F:carboxypeptidase activity"/>
    <property type="evidence" value="ECO:0007669"/>
    <property type="project" value="UniProtKB-KW"/>
</dbReference>
<dbReference type="PANTHER" id="PTHR21581">
    <property type="entry name" value="D-ALANYL-D-ALANINE CARBOXYPEPTIDASE"/>
    <property type="match status" value="1"/>
</dbReference>
<evidence type="ECO:0000259" key="9">
    <source>
        <dbReference type="Pfam" id="PF00768"/>
    </source>
</evidence>
<keyword evidence="3" id="KW-0378">Hydrolase</keyword>
<dbReference type="Gene3D" id="3.40.710.10">
    <property type="entry name" value="DD-peptidase/beta-lactamase superfamily"/>
    <property type="match status" value="1"/>
</dbReference>
<dbReference type="Proteomes" id="UP000713904">
    <property type="component" value="Unassembled WGS sequence"/>
</dbReference>
<keyword evidence="5" id="KW-0573">Peptidoglycan synthesis</keyword>
<dbReference type="PANTHER" id="PTHR21581:SF6">
    <property type="entry name" value="TRAFFICKING PROTEIN PARTICLE COMPLEX SUBUNIT 12"/>
    <property type="match status" value="1"/>
</dbReference>
<comment type="caution">
    <text evidence="10">The sequence shown here is derived from an EMBL/GenBank/DDBJ whole genome shotgun (WGS) entry which is preliminary data.</text>
</comment>
<dbReference type="EMBL" id="JABGBW010000001">
    <property type="protein sequence ID" value="MBC2575389.1"/>
    <property type="molecule type" value="Genomic_DNA"/>
</dbReference>
<comment type="similarity">
    <text evidence="1 7">Belongs to the peptidase S11 family.</text>
</comment>
<organism evidence="10 11">
    <name type="scientific">Peptostreptococcus canis</name>
    <dbReference type="NCBI Taxonomy" id="1159213"/>
    <lineage>
        <taxon>Bacteria</taxon>
        <taxon>Bacillati</taxon>
        <taxon>Bacillota</taxon>
        <taxon>Clostridia</taxon>
        <taxon>Peptostreptococcales</taxon>
        <taxon>Peptostreptococcaceae</taxon>
        <taxon>Peptostreptococcus</taxon>
    </lineage>
</organism>
<protein>
    <submittedName>
        <fullName evidence="10">D-alanyl-D-alanine carboxypeptidase</fullName>
    </submittedName>
</protein>
<evidence type="ECO:0000256" key="8">
    <source>
        <dbReference type="SAM" id="SignalP"/>
    </source>
</evidence>
<feature type="signal peptide" evidence="8">
    <location>
        <begin position="1"/>
        <end position="31"/>
    </location>
</feature>
<evidence type="ECO:0000256" key="3">
    <source>
        <dbReference type="ARBA" id="ARBA00022801"/>
    </source>
</evidence>
<name>A0ABR6TJ20_9FIRM</name>
<reference evidence="10 11" key="1">
    <citation type="submission" date="2020-05" db="EMBL/GenBank/DDBJ databases">
        <title>Draft genome of xy-202 and genomic insight in genome of the genus Peptostreptococcus.</title>
        <authorList>
            <person name="Zhang Z."/>
        </authorList>
    </citation>
    <scope>NUCLEOTIDE SEQUENCE [LARGE SCALE GENOMIC DNA]</scope>
    <source>
        <strain evidence="10 11">DSM 27025</strain>
    </source>
</reference>
<dbReference type="SUPFAM" id="SSF56601">
    <property type="entry name" value="beta-lactamase/transpeptidase-like"/>
    <property type="match status" value="1"/>
</dbReference>
<gene>
    <name evidence="10" type="ORF">HLB29_01650</name>
</gene>
<dbReference type="PRINTS" id="PR00725">
    <property type="entry name" value="DADACBPTASE1"/>
</dbReference>
<dbReference type="InterPro" id="IPR012338">
    <property type="entry name" value="Beta-lactam/transpept-like"/>
</dbReference>
<sequence length="422" mass="47552">MLIMRVLSKLIKKVGLIGMSMVLLLPSSSFAATNRFSDAYSRSSIVSEFDTGRIVYEKNADIKTSMASLSKMMTLLLTFDAIKQKKVSQNDLVEIIQSDVNRMGTHMNLLAGDKIPLRDLIDGMMIISANDATLAVARHVGGDYKTFVKNMNDKAKYIGMNNTVFYNPNGLPEEVSYEGKQYITENKTTARDVLKLATWLYEYYPNELIRITDKLRYVNSNKGINSENTNPLLAIVDDVDGLKTGFTDSAGYCLAYSMKINRGDGNEASGRLLGVSMGTTSKENRKIASYNTLNFISRNYKTRLLTRKDAKVISTKINGVGLLKTDLVAKKDLKVMKRVDEKLDYSIDYNMINIMKESNKPLAYHVVKDINGNVISKTELYSQKPFSEMSFLKRMMISMTSMFMQLRNIDSSELDYPVVTIF</sequence>
<feature type="domain" description="Peptidase S11 D-alanyl-D-alanine carboxypeptidase A N-terminal" evidence="9">
    <location>
        <begin position="38"/>
        <end position="262"/>
    </location>
</feature>
<proteinExistence type="inferred from homology"/>
<evidence type="ECO:0000313" key="10">
    <source>
        <dbReference type="EMBL" id="MBC2575389.1"/>
    </source>
</evidence>
<dbReference type="RefSeq" id="WP_185623420.1">
    <property type="nucleotide sequence ID" value="NZ_JABGBW010000001.1"/>
</dbReference>
<keyword evidence="2 8" id="KW-0732">Signal</keyword>
<dbReference type="InterPro" id="IPR001967">
    <property type="entry name" value="Peptidase_S11_N"/>
</dbReference>
<evidence type="ECO:0000256" key="1">
    <source>
        <dbReference type="ARBA" id="ARBA00007164"/>
    </source>
</evidence>
<evidence type="ECO:0000256" key="4">
    <source>
        <dbReference type="ARBA" id="ARBA00022960"/>
    </source>
</evidence>
<evidence type="ECO:0000256" key="5">
    <source>
        <dbReference type="ARBA" id="ARBA00022984"/>
    </source>
</evidence>
<evidence type="ECO:0000256" key="7">
    <source>
        <dbReference type="RuleBase" id="RU004016"/>
    </source>
</evidence>
<dbReference type="InterPro" id="IPR018044">
    <property type="entry name" value="Peptidase_S11"/>
</dbReference>
<evidence type="ECO:0000313" key="11">
    <source>
        <dbReference type="Proteomes" id="UP000713904"/>
    </source>
</evidence>
<evidence type="ECO:0000256" key="6">
    <source>
        <dbReference type="ARBA" id="ARBA00023316"/>
    </source>
</evidence>
<accession>A0ABR6TJ20</accession>
<keyword evidence="10" id="KW-0121">Carboxypeptidase</keyword>
<keyword evidence="6" id="KW-0961">Cell wall biogenesis/degradation</keyword>
<feature type="chain" id="PRO_5045399910" evidence="8">
    <location>
        <begin position="32"/>
        <end position="422"/>
    </location>
</feature>
<dbReference type="Pfam" id="PF00768">
    <property type="entry name" value="Peptidase_S11"/>
    <property type="match status" value="1"/>
</dbReference>
<keyword evidence="4" id="KW-0133">Cell shape</keyword>